<sequence length="84" mass="9494">AGKGIRGIIAKNKKAALKLLEKETCGIVFICDKLCPCRDRKPVQQAGFELINEIKSDYPDSLSCEYFEHKSLQFGVVIDNKYTR</sequence>
<evidence type="ECO:0000313" key="1">
    <source>
        <dbReference type="EMBL" id="GAH24242.1"/>
    </source>
</evidence>
<gene>
    <name evidence="1" type="ORF">S01H4_65287</name>
</gene>
<organism evidence="1">
    <name type="scientific">marine sediment metagenome</name>
    <dbReference type="NCBI Taxonomy" id="412755"/>
    <lineage>
        <taxon>unclassified sequences</taxon>
        <taxon>metagenomes</taxon>
        <taxon>ecological metagenomes</taxon>
    </lineage>
</organism>
<dbReference type="AlphaFoldDB" id="X1DVH5"/>
<reference evidence="1" key="1">
    <citation type="journal article" date="2014" name="Front. Microbiol.">
        <title>High frequency of phylogenetically diverse reductive dehalogenase-homologous genes in deep subseafloor sedimentary metagenomes.</title>
        <authorList>
            <person name="Kawai M."/>
            <person name="Futagami T."/>
            <person name="Toyoda A."/>
            <person name="Takaki Y."/>
            <person name="Nishi S."/>
            <person name="Hori S."/>
            <person name="Arai W."/>
            <person name="Tsubouchi T."/>
            <person name="Morono Y."/>
            <person name="Uchiyama I."/>
            <person name="Ito T."/>
            <person name="Fujiyama A."/>
            <person name="Inagaki F."/>
            <person name="Takami H."/>
        </authorList>
    </citation>
    <scope>NUCLEOTIDE SEQUENCE</scope>
    <source>
        <strain evidence="1">Expedition CK06-06</strain>
    </source>
</reference>
<name>X1DVH5_9ZZZZ</name>
<protein>
    <submittedName>
        <fullName evidence="1">Uncharacterized protein</fullName>
    </submittedName>
</protein>
<feature type="non-terminal residue" evidence="1">
    <location>
        <position position="1"/>
    </location>
</feature>
<dbReference type="EMBL" id="BART01039890">
    <property type="protein sequence ID" value="GAH24242.1"/>
    <property type="molecule type" value="Genomic_DNA"/>
</dbReference>
<proteinExistence type="predicted"/>
<comment type="caution">
    <text evidence="1">The sequence shown here is derived from an EMBL/GenBank/DDBJ whole genome shotgun (WGS) entry which is preliminary data.</text>
</comment>
<accession>X1DVH5</accession>